<dbReference type="OrthoDB" id="5963276at2759"/>
<evidence type="ECO:0000256" key="3">
    <source>
        <dbReference type="ARBA" id="ARBA00022806"/>
    </source>
</evidence>
<dbReference type="PROSITE" id="PS50181">
    <property type="entry name" value="FBOX"/>
    <property type="match status" value="1"/>
</dbReference>
<feature type="compositionally biased region" description="Low complexity" evidence="9">
    <location>
        <begin position="151"/>
        <end position="160"/>
    </location>
</feature>
<gene>
    <name evidence="11" type="primary">FBXO18</name>
    <name evidence="11" type="ORF">AWC38_SpisGene16942</name>
</gene>
<dbReference type="Pfam" id="PF00580">
    <property type="entry name" value="UvrD-helicase"/>
    <property type="match status" value="1"/>
</dbReference>
<dbReference type="Pfam" id="PF12937">
    <property type="entry name" value="F-box-like"/>
    <property type="match status" value="1"/>
</dbReference>
<dbReference type="InterPro" id="IPR000212">
    <property type="entry name" value="DNA_helicase_UvrD/REP"/>
</dbReference>
<dbReference type="Gene3D" id="1.20.1280.50">
    <property type="match status" value="1"/>
</dbReference>
<protein>
    <recommendedName>
        <fullName evidence="7">DNA 3'-5' helicase</fullName>
        <ecNumber evidence="7">5.6.2.4</ecNumber>
    </recommendedName>
</protein>
<dbReference type="InterPro" id="IPR001810">
    <property type="entry name" value="F-box_dom"/>
</dbReference>
<reference evidence="12" key="1">
    <citation type="journal article" date="2017" name="bioRxiv">
        <title>Comparative analysis of the genomes of Stylophora pistillata and Acropora digitifera provides evidence for extensive differences between species of corals.</title>
        <authorList>
            <person name="Voolstra C.R."/>
            <person name="Li Y."/>
            <person name="Liew Y.J."/>
            <person name="Baumgarten S."/>
            <person name="Zoccola D."/>
            <person name="Flot J.-F."/>
            <person name="Tambutte S."/>
            <person name="Allemand D."/>
            <person name="Aranda M."/>
        </authorList>
    </citation>
    <scope>NUCLEOTIDE SEQUENCE [LARGE SCALE GENOMIC DNA]</scope>
</reference>
<dbReference type="GO" id="GO:0005634">
    <property type="term" value="C:nucleus"/>
    <property type="evidence" value="ECO:0007669"/>
    <property type="project" value="TreeGrafter"/>
</dbReference>
<dbReference type="InterPro" id="IPR014017">
    <property type="entry name" value="DNA_helicase_UvrD-like_C"/>
</dbReference>
<dbReference type="PANTHER" id="PTHR11070:SF30">
    <property type="entry name" value="F-BOX DNA HELICASE 1"/>
    <property type="match status" value="1"/>
</dbReference>
<evidence type="ECO:0000256" key="4">
    <source>
        <dbReference type="ARBA" id="ARBA00022840"/>
    </source>
</evidence>
<dbReference type="Gene3D" id="3.40.50.300">
    <property type="entry name" value="P-loop containing nucleotide triphosphate hydrolases"/>
    <property type="match status" value="2"/>
</dbReference>
<evidence type="ECO:0000256" key="5">
    <source>
        <dbReference type="ARBA" id="ARBA00023235"/>
    </source>
</evidence>
<comment type="catalytic activity">
    <reaction evidence="8">
        <text>ATP + H2O = ADP + phosphate + H(+)</text>
        <dbReference type="Rhea" id="RHEA:13065"/>
        <dbReference type="ChEBI" id="CHEBI:15377"/>
        <dbReference type="ChEBI" id="CHEBI:15378"/>
        <dbReference type="ChEBI" id="CHEBI:30616"/>
        <dbReference type="ChEBI" id="CHEBI:43474"/>
        <dbReference type="ChEBI" id="CHEBI:456216"/>
        <dbReference type="EC" id="5.6.2.4"/>
    </reaction>
</comment>
<accession>A0A2B4RJV9</accession>
<comment type="catalytic activity">
    <reaction evidence="6">
        <text>Couples ATP hydrolysis with the unwinding of duplex DNA by translocating in the 3'-5' direction.</text>
        <dbReference type="EC" id="5.6.2.4"/>
    </reaction>
</comment>
<keyword evidence="2" id="KW-0378">Hydrolase</keyword>
<dbReference type="GO" id="GO:0016787">
    <property type="term" value="F:hydrolase activity"/>
    <property type="evidence" value="ECO:0007669"/>
    <property type="project" value="UniProtKB-KW"/>
</dbReference>
<evidence type="ECO:0000256" key="2">
    <source>
        <dbReference type="ARBA" id="ARBA00022801"/>
    </source>
</evidence>
<dbReference type="GO" id="GO:0005524">
    <property type="term" value="F:ATP binding"/>
    <property type="evidence" value="ECO:0007669"/>
    <property type="project" value="UniProtKB-KW"/>
</dbReference>
<feature type="compositionally biased region" description="Polar residues" evidence="9">
    <location>
        <begin position="109"/>
        <end position="121"/>
    </location>
</feature>
<proteinExistence type="predicted"/>
<dbReference type="Proteomes" id="UP000225706">
    <property type="component" value="Unassembled WGS sequence"/>
</dbReference>
<dbReference type="EC" id="5.6.2.4" evidence="7"/>
<comment type="caution">
    <text evidence="11">The sequence shown here is derived from an EMBL/GenBank/DDBJ whole genome shotgun (WGS) entry which is preliminary data.</text>
</comment>
<dbReference type="InterPro" id="IPR014016">
    <property type="entry name" value="UvrD-like_ATP-bd"/>
</dbReference>
<dbReference type="AlphaFoldDB" id="A0A2B4RJV9"/>
<dbReference type="STRING" id="50429.A0A2B4RJV9"/>
<dbReference type="SUPFAM" id="SSF81383">
    <property type="entry name" value="F-box domain"/>
    <property type="match status" value="1"/>
</dbReference>
<evidence type="ECO:0000256" key="9">
    <source>
        <dbReference type="SAM" id="MobiDB-lite"/>
    </source>
</evidence>
<evidence type="ECO:0000313" key="12">
    <source>
        <dbReference type="Proteomes" id="UP000225706"/>
    </source>
</evidence>
<evidence type="ECO:0000313" key="11">
    <source>
        <dbReference type="EMBL" id="PFX18684.1"/>
    </source>
</evidence>
<evidence type="ECO:0000259" key="10">
    <source>
        <dbReference type="PROSITE" id="PS50181"/>
    </source>
</evidence>
<keyword evidence="4" id="KW-0067">ATP-binding</keyword>
<dbReference type="CDD" id="cd22095">
    <property type="entry name" value="F-box_FBXO18"/>
    <property type="match status" value="1"/>
</dbReference>
<evidence type="ECO:0000256" key="7">
    <source>
        <dbReference type="ARBA" id="ARBA00034808"/>
    </source>
</evidence>
<evidence type="ECO:0000256" key="8">
    <source>
        <dbReference type="ARBA" id="ARBA00048988"/>
    </source>
</evidence>
<evidence type="ECO:0000256" key="1">
    <source>
        <dbReference type="ARBA" id="ARBA00022741"/>
    </source>
</evidence>
<organism evidence="11 12">
    <name type="scientific">Stylophora pistillata</name>
    <name type="common">Smooth cauliflower coral</name>
    <dbReference type="NCBI Taxonomy" id="50429"/>
    <lineage>
        <taxon>Eukaryota</taxon>
        <taxon>Metazoa</taxon>
        <taxon>Cnidaria</taxon>
        <taxon>Anthozoa</taxon>
        <taxon>Hexacorallia</taxon>
        <taxon>Scleractinia</taxon>
        <taxon>Astrocoeniina</taxon>
        <taxon>Pocilloporidae</taxon>
        <taxon>Stylophora</taxon>
    </lineage>
</organism>
<dbReference type="GO" id="GO:0003677">
    <property type="term" value="F:DNA binding"/>
    <property type="evidence" value="ECO:0007669"/>
    <property type="project" value="InterPro"/>
</dbReference>
<keyword evidence="12" id="KW-1185">Reference proteome</keyword>
<keyword evidence="5" id="KW-0413">Isomerase</keyword>
<dbReference type="Pfam" id="PF13361">
    <property type="entry name" value="UvrD_C"/>
    <property type="match status" value="1"/>
</dbReference>
<dbReference type="InterPro" id="IPR027417">
    <property type="entry name" value="P-loop_NTPase"/>
</dbReference>
<feature type="region of interest" description="Disordered" evidence="9">
    <location>
        <begin position="102"/>
        <end position="121"/>
    </location>
</feature>
<dbReference type="GO" id="GO:0000724">
    <property type="term" value="P:double-strand break repair via homologous recombination"/>
    <property type="evidence" value="ECO:0007669"/>
    <property type="project" value="TreeGrafter"/>
</dbReference>
<dbReference type="GO" id="GO:0031297">
    <property type="term" value="P:replication fork processing"/>
    <property type="evidence" value="ECO:0007669"/>
    <property type="project" value="TreeGrafter"/>
</dbReference>
<feature type="region of interest" description="Disordered" evidence="9">
    <location>
        <begin position="151"/>
        <end position="187"/>
    </location>
</feature>
<dbReference type="SUPFAM" id="SSF52540">
    <property type="entry name" value="P-loop containing nucleoside triphosphate hydrolases"/>
    <property type="match status" value="1"/>
</dbReference>
<dbReference type="PANTHER" id="PTHR11070">
    <property type="entry name" value="UVRD / RECB / PCRA DNA HELICASE FAMILY MEMBER"/>
    <property type="match status" value="1"/>
</dbReference>
<dbReference type="EMBL" id="LSMT01000398">
    <property type="protein sequence ID" value="PFX18684.1"/>
    <property type="molecule type" value="Genomic_DNA"/>
</dbReference>
<keyword evidence="1" id="KW-0547">Nucleotide-binding</keyword>
<dbReference type="InterPro" id="IPR036047">
    <property type="entry name" value="F-box-like_dom_sf"/>
</dbReference>
<keyword evidence="3" id="KW-0347">Helicase</keyword>
<sequence length="1165" mass="129649">MFISNPRQRSISQYFTPRSGISKEEVNFLVKPTANPSSRGTATPGSVLDGQRRYSDQIILPPSLGFTSAADIYLQAGKWCSGTQKQSNLFVERHLASVLSNPEDFQVPCPTNSKNSSSEGKQTLIDGYTRVPEDSSSSSLSSSSCSSTQLASSLSSLSPSTQNMKRARRSTRTPKNLKGKSVKNQRSALNTIVIKSDDENSSNDSDCRFTNVVPGRKTKYDPEVEGNSIRSSSQAHWNDSCIPSGQVSLESTVSQTGCDKNNSESFQSTKQVKTKSSSRSTFGLVGGDINDFDEEDDSQDFNHCSTHFTQLPVEIMENIFCQLPMVDLMLNCALVCRQWYDIISQDSFIPWKKKYFLLKNKDSSSEDVMIELLERKGLLEVDLFPLNLASFMKDFKRKGSSSLMEKLKTHPKFPLIGTFLGTLTGSSKEVLSPWSVVALLTLVCQTVYEVQEIVHCMTRSTSCLVQDILECLYCLASVFYYLESQNRIGSGLHYRVFYTLYLYENAFQATCASLGSVFGQNSTGQQSMMRYRSSFDKLQLTHEQVRIIKHDVKVGEIIKIVAFAGTGKTTTLVEYTKMRPMERFLNVAYNKSIQEHAAKLFPSNVENRTIHSLAYRKVGFRYRHKLAYRLRISTIMNVLPSDCGYLHARRVEETLNNFIASADITVSPKHVPAAKRTSVDISTSEGSEIVISIFGEHGSDTSYLNSDKHIQKVVSHAQALWERMKDQGDKDFPITHDGYLKIYQLDRPVLDGYDCLLVDEAQDCTPAASDILLRQSCAKILVGDPHQQIYAFRGARNALQEVKGTHTFYLTQSFRFGPEIAYVASCVLDVLKGVRNKTLVGGANKGSVLGVQSGQVCVITRCNYTLFNEAVTVCCANNDKKVGFVGGLKSLALDRVMDIYRLFTADTNTPPNEKAFQKIRHSLVRRDAPKLKFHLVFQIVETHHVLLPQRIEKITSKAIGNLRQADIVFSTAHKAKGLEFDTVRVTDDFLPGTDIGVPLHDHGEDERNLVYVAVTRAKKSLQLNTTILNILGCRKEHFVRVVSPKELSQVSNNFGHTFNSKINGLLCHKALKQQRDPKPLFSPPLKWDEDYAESVCCPEGKEEAPALCADCKKDVAFSPQPHVVIQKESVILGGNVEMAGGVLCPTCAADTVPHLGCLVSVNNES</sequence>
<dbReference type="SMART" id="SM00256">
    <property type="entry name" value="FBOX"/>
    <property type="match status" value="1"/>
</dbReference>
<feature type="compositionally biased region" description="Basic residues" evidence="9">
    <location>
        <begin position="165"/>
        <end position="183"/>
    </location>
</feature>
<evidence type="ECO:0000256" key="6">
    <source>
        <dbReference type="ARBA" id="ARBA00034617"/>
    </source>
</evidence>
<feature type="domain" description="F-box" evidence="10">
    <location>
        <begin position="305"/>
        <end position="354"/>
    </location>
</feature>
<dbReference type="GO" id="GO:0043138">
    <property type="term" value="F:3'-5' DNA helicase activity"/>
    <property type="evidence" value="ECO:0007669"/>
    <property type="project" value="UniProtKB-EC"/>
</dbReference>
<name>A0A2B4RJV9_STYPI</name>